<dbReference type="EnsemblMetazoa" id="GPPI048885-RA">
    <property type="protein sequence ID" value="GPPI048885-PA"/>
    <property type="gene ID" value="GPPI048885"/>
</dbReference>
<name>A0A1B0C4H2_9MUSC</name>
<reference evidence="3" key="1">
    <citation type="submission" date="2015-01" db="EMBL/GenBank/DDBJ databases">
        <authorList>
            <person name="Aksoy S."/>
            <person name="Warren W."/>
            <person name="Wilson R.K."/>
        </authorList>
    </citation>
    <scope>NUCLEOTIDE SEQUENCE [LARGE SCALE GENOMIC DNA]</scope>
    <source>
        <strain evidence="3">IAEA</strain>
    </source>
</reference>
<dbReference type="VEuPathDB" id="VectorBase:GPPI048885"/>
<evidence type="ECO:0000256" key="1">
    <source>
        <dbReference type="SAM" id="Phobius"/>
    </source>
</evidence>
<dbReference type="EMBL" id="JXJN01025463">
    <property type="status" value="NOT_ANNOTATED_CDS"/>
    <property type="molecule type" value="Genomic_DNA"/>
</dbReference>
<proteinExistence type="predicted"/>
<evidence type="ECO:0000313" key="3">
    <source>
        <dbReference type="Proteomes" id="UP000092460"/>
    </source>
</evidence>
<dbReference type="AlphaFoldDB" id="A0A1B0C4H2"/>
<accession>A0A1B0C4H2</accession>
<dbReference type="EMBL" id="JXJN01025460">
    <property type="status" value="NOT_ANNOTATED_CDS"/>
    <property type="molecule type" value="Genomic_DNA"/>
</dbReference>
<protein>
    <submittedName>
        <fullName evidence="2">Uncharacterized protein</fullName>
    </submittedName>
</protein>
<keyword evidence="1" id="KW-1133">Transmembrane helix</keyword>
<keyword evidence="3" id="KW-1185">Reference proteome</keyword>
<keyword evidence="1" id="KW-0472">Membrane</keyword>
<dbReference type="EMBL" id="JXJN01025461">
    <property type="status" value="NOT_ANNOTATED_CDS"/>
    <property type="molecule type" value="Genomic_DNA"/>
</dbReference>
<reference evidence="2" key="2">
    <citation type="submission" date="2020-05" db="UniProtKB">
        <authorList>
            <consortium name="EnsemblMetazoa"/>
        </authorList>
    </citation>
    <scope>IDENTIFICATION</scope>
    <source>
        <strain evidence="2">IAEA</strain>
    </source>
</reference>
<feature type="transmembrane region" description="Helical" evidence="1">
    <location>
        <begin position="78"/>
        <end position="95"/>
    </location>
</feature>
<keyword evidence="1" id="KW-0812">Transmembrane</keyword>
<sequence>MTKQDIKHVINDDSDKLVLVYLTSGGVVIMWPWLTSNSQSVALCVCPYNKQQTRLQIRAHADWFTVGRRRRRRRRRRRYFVVFRCVSCLMLVMLTCKSKWCANLCRFISVVVMSLWHDRLFGGCIEWVFWFAANGQQYCHRPHCPFAGVCSFFKIHKRVVYTTIPYRLDALVDAPNSTQRVYYSCRMFVTVQECAPETP</sequence>
<dbReference type="Proteomes" id="UP000092460">
    <property type="component" value="Unassembled WGS sequence"/>
</dbReference>
<organism evidence="2 3">
    <name type="scientific">Glossina palpalis gambiensis</name>
    <dbReference type="NCBI Taxonomy" id="67801"/>
    <lineage>
        <taxon>Eukaryota</taxon>
        <taxon>Metazoa</taxon>
        <taxon>Ecdysozoa</taxon>
        <taxon>Arthropoda</taxon>
        <taxon>Hexapoda</taxon>
        <taxon>Insecta</taxon>
        <taxon>Pterygota</taxon>
        <taxon>Neoptera</taxon>
        <taxon>Endopterygota</taxon>
        <taxon>Diptera</taxon>
        <taxon>Brachycera</taxon>
        <taxon>Muscomorpha</taxon>
        <taxon>Hippoboscoidea</taxon>
        <taxon>Glossinidae</taxon>
        <taxon>Glossina</taxon>
    </lineage>
</organism>
<dbReference type="EMBL" id="JXJN01025462">
    <property type="status" value="NOT_ANNOTATED_CDS"/>
    <property type="molecule type" value="Genomic_DNA"/>
</dbReference>
<evidence type="ECO:0000313" key="2">
    <source>
        <dbReference type="EnsemblMetazoa" id="GPPI048885-PA"/>
    </source>
</evidence>